<dbReference type="eggNOG" id="KOG0788">
    <property type="taxonomic scope" value="Eukaryota"/>
</dbReference>
<dbReference type="KEGG" id="tut:107368237"/>
<evidence type="ECO:0000313" key="20">
    <source>
        <dbReference type="Proteomes" id="UP000015104"/>
    </source>
</evidence>
<evidence type="ECO:0000256" key="4">
    <source>
        <dbReference type="ARBA" id="ARBA00022793"/>
    </source>
</evidence>
<feature type="binding site" evidence="15">
    <location>
        <position position="11"/>
    </location>
    <ligand>
        <name>substrate</name>
    </ligand>
</feature>
<dbReference type="PIRSF" id="PIRSF001355">
    <property type="entry name" value="S-AdenosylMet_decarboxylase"/>
    <property type="match status" value="1"/>
</dbReference>
<comment type="cofactor">
    <cofactor evidence="13">
        <name>pyruvate</name>
        <dbReference type="ChEBI" id="CHEBI:15361"/>
    </cofactor>
    <text evidence="13">Binds 1 pyruvoyl group covalently per subunit.</text>
</comment>
<dbReference type="AlphaFoldDB" id="T1KXT0"/>
<evidence type="ECO:0000256" key="1">
    <source>
        <dbReference type="ARBA" id="ARBA00004911"/>
    </source>
</evidence>
<keyword evidence="20" id="KW-1185">Reference proteome</keyword>
<evidence type="ECO:0000256" key="2">
    <source>
        <dbReference type="ARBA" id="ARBA00008466"/>
    </source>
</evidence>
<keyword evidence="6 13" id="KW-0745">Spermidine biosynthesis</keyword>
<evidence type="ECO:0000256" key="9">
    <source>
        <dbReference type="ARBA" id="ARBA00023239"/>
    </source>
</evidence>
<dbReference type="EnsemblMetazoa" id="tetur26g01250.1">
    <property type="protein sequence ID" value="tetur26g01250.1"/>
    <property type="gene ID" value="tetur26g01250"/>
</dbReference>
<feature type="chain" id="PRO_5042322636" description="S-adenosylmethionine decarboxylase beta chain" evidence="18">
    <location>
        <begin position="1"/>
        <end position="74"/>
    </location>
</feature>
<dbReference type="OMA" id="CYQRKNE"/>
<dbReference type="InterPro" id="IPR001985">
    <property type="entry name" value="S-AdoMet_decarboxylase_euk"/>
</dbReference>
<dbReference type="Proteomes" id="UP000015104">
    <property type="component" value="Unassembled WGS sequence"/>
</dbReference>
<keyword evidence="8 13" id="KW-0865">Zymogen</keyword>
<feature type="binding site" evidence="15">
    <location>
        <position position="74"/>
    </location>
    <ligand>
        <name>substrate</name>
    </ligand>
</feature>
<accession>T1KXT0</accession>
<feature type="active site" description="Proton acceptor; for processing activity" evidence="14">
    <location>
        <position position="237"/>
    </location>
</feature>
<dbReference type="InterPro" id="IPR048283">
    <property type="entry name" value="AdoMetDC-like"/>
</dbReference>
<dbReference type="EMBL" id="CAEY01000697">
    <property type="status" value="NOT_ANNOTATED_CDS"/>
    <property type="molecule type" value="Genomic_DNA"/>
</dbReference>
<feature type="active site" description="Schiff-base intermediate with substrate; via pyruvic acid" evidence="14">
    <location>
        <position position="75"/>
    </location>
</feature>
<evidence type="ECO:0000256" key="7">
    <source>
        <dbReference type="ARBA" id="ARBA00023115"/>
    </source>
</evidence>
<dbReference type="PANTHER" id="PTHR11570:SF0">
    <property type="entry name" value="S-ADENOSYLMETHIONINE DECARBOXYLASE PROENZYME"/>
    <property type="match status" value="1"/>
</dbReference>
<dbReference type="GO" id="GO:0008295">
    <property type="term" value="P:spermidine biosynthetic process"/>
    <property type="evidence" value="ECO:0007669"/>
    <property type="project" value="UniProtKB-KW"/>
</dbReference>
<dbReference type="GO" id="GO:0004014">
    <property type="term" value="F:adenosylmethionine decarboxylase activity"/>
    <property type="evidence" value="ECO:0007669"/>
    <property type="project" value="UniProtKB-EC"/>
</dbReference>
<keyword evidence="5 17" id="KW-0068">Autocatalytic cleavage</keyword>
<name>T1KXT0_TETUR</name>
<gene>
    <name evidence="19" type="primary">107368237</name>
</gene>
<evidence type="ECO:0000256" key="16">
    <source>
        <dbReference type="PIRSR" id="PIRSR001355-3"/>
    </source>
</evidence>
<feature type="active site" description="Proton donor; for catalytic activity" evidence="14">
    <location>
        <position position="89"/>
    </location>
</feature>
<proteinExistence type="inferred from homology"/>
<evidence type="ECO:0000256" key="3">
    <source>
        <dbReference type="ARBA" id="ARBA00022691"/>
    </source>
</evidence>
<reference evidence="19" key="2">
    <citation type="submission" date="2015-06" db="UniProtKB">
        <authorList>
            <consortium name="EnsemblMetazoa"/>
        </authorList>
    </citation>
    <scope>IDENTIFICATION</scope>
</reference>
<protein>
    <recommendedName>
        <fullName evidence="13">S-adenosylmethionine decarboxylase proenzyme</fullName>
        <ecNumber evidence="13">4.1.1.50</ecNumber>
    </recommendedName>
</protein>
<dbReference type="InterPro" id="IPR018166">
    <property type="entry name" value="S-AdoMet_deCO2ase_CS"/>
</dbReference>
<dbReference type="PROSITE" id="PS01336">
    <property type="entry name" value="ADOMETDC"/>
    <property type="match status" value="1"/>
</dbReference>
<feature type="chain" id="PRO_5042322635" description="S-adenosylmethionine decarboxylase alpha chain" evidence="18">
    <location>
        <begin position="75"/>
        <end position="340"/>
    </location>
</feature>
<keyword evidence="7 13" id="KW-0620">Polyamine biosynthesis</keyword>
<dbReference type="NCBIfam" id="TIGR00535">
    <property type="entry name" value="SAM_DCase"/>
    <property type="match status" value="1"/>
</dbReference>
<dbReference type="PANTHER" id="PTHR11570">
    <property type="entry name" value="S-ADENOSYLMETHIONINE DECARBOXYLASE"/>
    <property type="match status" value="1"/>
</dbReference>
<evidence type="ECO:0000256" key="11">
    <source>
        <dbReference type="ARBA" id="ARBA00023317"/>
    </source>
</evidence>
<reference evidence="20" key="1">
    <citation type="submission" date="2011-08" db="EMBL/GenBank/DDBJ databases">
        <authorList>
            <person name="Rombauts S."/>
        </authorList>
    </citation>
    <scope>NUCLEOTIDE SEQUENCE</scope>
    <source>
        <strain evidence="20">London</strain>
    </source>
</reference>
<evidence type="ECO:0000256" key="8">
    <source>
        <dbReference type="ARBA" id="ARBA00023145"/>
    </source>
</evidence>
<dbReference type="UniPathway" id="UPA00331">
    <property type="reaction ID" value="UER00451"/>
</dbReference>
<evidence type="ECO:0000256" key="5">
    <source>
        <dbReference type="ARBA" id="ARBA00022813"/>
    </source>
</evidence>
<evidence type="ECO:0000256" key="10">
    <source>
        <dbReference type="ARBA" id="ARBA00023270"/>
    </source>
</evidence>
<comment type="similarity">
    <text evidence="2 13">Belongs to the eukaryotic AdoMetDC family.</text>
</comment>
<organism evidence="19 20">
    <name type="scientific">Tetranychus urticae</name>
    <name type="common">Two-spotted spider mite</name>
    <dbReference type="NCBI Taxonomy" id="32264"/>
    <lineage>
        <taxon>Eukaryota</taxon>
        <taxon>Metazoa</taxon>
        <taxon>Ecdysozoa</taxon>
        <taxon>Arthropoda</taxon>
        <taxon>Chelicerata</taxon>
        <taxon>Arachnida</taxon>
        <taxon>Acari</taxon>
        <taxon>Acariformes</taxon>
        <taxon>Trombidiformes</taxon>
        <taxon>Prostigmata</taxon>
        <taxon>Eleutherengona</taxon>
        <taxon>Raphignathae</taxon>
        <taxon>Tetranychoidea</taxon>
        <taxon>Tetranychidae</taxon>
        <taxon>Tetranychus</taxon>
    </lineage>
</organism>
<feature type="modified residue" description="Pyruvic acid (Ser); by autocatalysis" evidence="16">
    <location>
        <position position="75"/>
    </location>
</feature>
<keyword evidence="4 13" id="KW-0210">Decarboxylase</keyword>
<keyword evidence="11 13" id="KW-0670">Pyruvate</keyword>
<evidence type="ECO:0000256" key="17">
    <source>
        <dbReference type="PIRSR" id="PIRSR001355-4"/>
    </source>
</evidence>
<dbReference type="OrthoDB" id="1068353at2759"/>
<feature type="binding site" evidence="15">
    <location>
        <position position="255"/>
    </location>
    <ligand>
        <name>substrate</name>
    </ligand>
</feature>
<dbReference type="GO" id="GO:0005829">
    <property type="term" value="C:cytosol"/>
    <property type="evidence" value="ECO:0007669"/>
    <property type="project" value="TreeGrafter"/>
</dbReference>
<dbReference type="HOGENOM" id="CLU_023050_1_0_1"/>
<evidence type="ECO:0000256" key="12">
    <source>
        <dbReference type="ARBA" id="ARBA00048112"/>
    </source>
</evidence>
<evidence type="ECO:0000256" key="13">
    <source>
        <dbReference type="PIRNR" id="PIRNR001355"/>
    </source>
</evidence>
<evidence type="ECO:0000256" key="6">
    <source>
        <dbReference type="ARBA" id="ARBA00023066"/>
    </source>
</evidence>
<keyword evidence="10 13" id="KW-0704">Schiff base</keyword>
<dbReference type="STRING" id="32264.T1KXT0"/>
<sequence length="340" mass="39281">MDEKQDYCNFFEGTEKLLEIWFDSETSSQKNSGATNCDLRLIPRTAWESLLSLANCEIISFKKNDKLDAYVLSESSMFVSKNRFILKTCGTTTLFNCIEPLLYLVKKFTGFDEVLDIFYSRKNFLRPELQPKPHSSFYDEIEYLDNYFENGSAYCMGPINRDCWFLFTLNQIKPIKMIEGPDQTLEIIMQNLDPKVMKIFTREVCSTAKEATSRSGIDKILPGMVIDDFLFKPCGYSMNGLINGDYYMTIHITPEPHCSYVSFETNYPQANYYDLVSRLIKTFSPGKFSLTLFANESSIAVECMQDYRMLTFTGFMSKELQFSHLKNYNLTYGLFAKAPS</sequence>
<dbReference type="Gene3D" id="3.60.90.10">
    <property type="entry name" value="S-adenosylmethionine decarboxylase"/>
    <property type="match status" value="1"/>
</dbReference>
<comment type="catalytic activity">
    <reaction evidence="12 13">
        <text>S-adenosyl-L-methionine + H(+) = S-adenosyl 3-(methylsulfanyl)propylamine + CO2</text>
        <dbReference type="Rhea" id="RHEA:15981"/>
        <dbReference type="ChEBI" id="CHEBI:15378"/>
        <dbReference type="ChEBI" id="CHEBI:16526"/>
        <dbReference type="ChEBI" id="CHEBI:57443"/>
        <dbReference type="ChEBI" id="CHEBI:59789"/>
        <dbReference type="EC" id="4.1.1.50"/>
    </reaction>
</comment>
<comment type="pathway">
    <text evidence="1 13">Amine and polyamine biosynthesis; S-adenosylmethioninamine biosynthesis; S-adenosylmethioninamine from S-adenosyl-L-methionine: step 1/1.</text>
</comment>
<dbReference type="Pfam" id="PF01536">
    <property type="entry name" value="SAM_decarbox"/>
    <property type="match status" value="1"/>
</dbReference>
<evidence type="ECO:0000256" key="18">
    <source>
        <dbReference type="PIRSR" id="PIRSR001355-5"/>
    </source>
</evidence>
<dbReference type="EC" id="4.1.1.50" evidence="13"/>
<evidence type="ECO:0000256" key="15">
    <source>
        <dbReference type="PIRSR" id="PIRSR001355-2"/>
    </source>
</evidence>
<dbReference type="GO" id="GO:0006597">
    <property type="term" value="P:spermine biosynthetic process"/>
    <property type="evidence" value="ECO:0007669"/>
    <property type="project" value="InterPro"/>
</dbReference>
<dbReference type="InterPro" id="IPR016067">
    <property type="entry name" value="S-AdoMet_deCO2ase_core"/>
</dbReference>
<keyword evidence="3 13" id="KW-0949">S-adenosyl-L-methionine</keyword>
<feature type="site" description="Cleavage (non-hydrolytic); by autolysis" evidence="17">
    <location>
        <begin position="74"/>
        <end position="75"/>
    </location>
</feature>
<dbReference type="SUPFAM" id="SSF56276">
    <property type="entry name" value="S-adenosylmethionine decarboxylase"/>
    <property type="match status" value="1"/>
</dbReference>
<evidence type="ECO:0000313" key="19">
    <source>
        <dbReference type="EnsemblMetazoa" id="tetur26g01250.1"/>
    </source>
</evidence>
<feature type="active site" description="Proton acceptor; for processing activity" evidence="14">
    <location>
        <position position="251"/>
    </location>
</feature>
<keyword evidence="9 13" id="KW-0456">Lyase</keyword>
<feature type="binding site" evidence="15">
    <location>
        <position position="231"/>
    </location>
    <ligand>
        <name>substrate</name>
    </ligand>
</feature>
<evidence type="ECO:0000256" key="14">
    <source>
        <dbReference type="PIRSR" id="PIRSR001355-1"/>
    </source>
</evidence>